<dbReference type="InterPro" id="IPR035906">
    <property type="entry name" value="MetI-like_sf"/>
</dbReference>
<dbReference type="RefSeq" id="WP_244747303.1">
    <property type="nucleotide sequence ID" value="NZ_CP095071.1"/>
</dbReference>
<proteinExistence type="inferred from homology"/>
<reference evidence="9 10" key="1">
    <citation type="submission" date="2022-04" db="EMBL/GenBank/DDBJ databases">
        <title>Gracilibacillus sp. isolated from saltern.</title>
        <authorList>
            <person name="Won M."/>
            <person name="Lee C.-M."/>
            <person name="Woen H.-Y."/>
            <person name="Kwon S.-W."/>
        </authorList>
    </citation>
    <scope>NUCLEOTIDE SEQUENCE [LARGE SCALE GENOMIC DNA]</scope>
    <source>
        <strain evidence="9 10">SSPM10-3</strain>
    </source>
</reference>
<evidence type="ECO:0000256" key="4">
    <source>
        <dbReference type="ARBA" id="ARBA00022692"/>
    </source>
</evidence>
<gene>
    <name evidence="9" type="ORF">MUN87_08560</name>
</gene>
<feature type="transmembrane region" description="Helical" evidence="7">
    <location>
        <begin position="226"/>
        <end position="245"/>
    </location>
</feature>
<evidence type="ECO:0000256" key="7">
    <source>
        <dbReference type="RuleBase" id="RU363032"/>
    </source>
</evidence>
<keyword evidence="5 7" id="KW-1133">Transmembrane helix</keyword>
<dbReference type="Gene3D" id="1.10.3720.10">
    <property type="entry name" value="MetI-like"/>
    <property type="match status" value="1"/>
</dbReference>
<dbReference type="PANTHER" id="PTHR43227:SF11">
    <property type="entry name" value="BLL4140 PROTEIN"/>
    <property type="match status" value="1"/>
</dbReference>
<feature type="transmembrane region" description="Helical" evidence="7">
    <location>
        <begin position="182"/>
        <end position="206"/>
    </location>
</feature>
<evidence type="ECO:0000256" key="1">
    <source>
        <dbReference type="ARBA" id="ARBA00004651"/>
    </source>
</evidence>
<organism evidence="9 10">
    <name type="scientific">Gracilibacillus salinarum</name>
    <dbReference type="NCBI Taxonomy" id="2932255"/>
    <lineage>
        <taxon>Bacteria</taxon>
        <taxon>Bacillati</taxon>
        <taxon>Bacillota</taxon>
        <taxon>Bacilli</taxon>
        <taxon>Bacillales</taxon>
        <taxon>Bacillaceae</taxon>
        <taxon>Gracilibacillus</taxon>
    </lineage>
</organism>
<accession>A0ABY4GRL2</accession>
<dbReference type="InterPro" id="IPR000515">
    <property type="entry name" value="MetI-like"/>
</dbReference>
<evidence type="ECO:0000313" key="9">
    <source>
        <dbReference type="EMBL" id="UOQ86919.1"/>
    </source>
</evidence>
<feature type="transmembrane region" description="Helical" evidence="7">
    <location>
        <begin position="290"/>
        <end position="309"/>
    </location>
</feature>
<evidence type="ECO:0000256" key="2">
    <source>
        <dbReference type="ARBA" id="ARBA00022448"/>
    </source>
</evidence>
<feature type="transmembrane region" description="Helical" evidence="7">
    <location>
        <begin position="137"/>
        <end position="162"/>
    </location>
</feature>
<keyword evidence="6 7" id="KW-0472">Membrane</keyword>
<dbReference type="InterPro" id="IPR050809">
    <property type="entry name" value="UgpAE/MalFG_permease"/>
</dbReference>
<keyword evidence="4 7" id="KW-0812">Transmembrane</keyword>
<feature type="transmembrane region" description="Helical" evidence="7">
    <location>
        <begin position="31"/>
        <end position="49"/>
    </location>
</feature>
<dbReference type="CDD" id="cd06261">
    <property type="entry name" value="TM_PBP2"/>
    <property type="match status" value="1"/>
</dbReference>
<evidence type="ECO:0000313" key="10">
    <source>
        <dbReference type="Proteomes" id="UP000831537"/>
    </source>
</evidence>
<feature type="transmembrane region" description="Helical" evidence="7">
    <location>
        <begin position="94"/>
        <end position="116"/>
    </location>
</feature>
<dbReference type="SUPFAM" id="SSF161098">
    <property type="entry name" value="MetI-like"/>
    <property type="match status" value="1"/>
</dbReference>
<comment type="subcellular location">
    <subcellularLocation>
        <location evidence="1 7">Cell membrane</location>
        <topology evidence="1 7">Multi-pass membrane protein</topology>
    </subcellularLocation>
</comment>
<dbReference type="PROSITE" id="PS50928">
    <property type="entry name" value="ABC_TM1"/>
    <property type="match status" value="1"/>
</dbReference>
<keyword evidence="3" id="KW-1003">Cell membrane</keyword>
<keyword evidence="2 7" id="KW-0813">Transport</keyword>
<sequence>MSKVLANESSAKLNVKSKQRTVWSHIKKFKALYVMSLPGIFYFIIFKYVPMLGSIIAFKDYNIFLGFLGSTWVGFEHFITMFNNPDIFQIIKNTFIISFYDILFNFPAPIILALLLNEIRVVYFKRVIQTIVYMPHFLSWVIISGLFITILSPSTGIVNTLIEALGFDSVYFFGSEAFTRPILITSGMWQSIGWGTIIYLAALSGINPELYEAAKVDGANRWQQTVSITLPSLLPTITILFLLQIGQFMDFGFERIYTFLNPLNSGTGHIIDTYVYEIGLLNAQYSLTTAMGLFKSLIGLFLIMIANFLSKKATGNSLY</sequence>
<dbReference type="EMBL" id="CP095071">
    <property type="protein sequence ID" value="UOQ86919.1"/>
    <property type="molecule type" value="Genomic_DNA"/>
</dbReference>
<feature type="domain" description="ABC transmembrane type-1" evidence="8">
    <location>
        <begin position="91"/>
        <end position="306"/>
    </location>
</feature>
<evidence type="ECO:0000256" key="5">
    <source>
        <dbReference type="ARBA" id="ARBA00022989"/>
    </source>
</evidence>
<evidence type="ECO:0000256" key="3">
    <source>
        <dbReference type="ARBA" id="ARBA00022475"/>
    </source>
</evidence>
<protein>
    <submittedName>
        <fullName evidence="9">ABC transporter permease subunit</fullName>
    </submittedName>
</protein>
<keyword evidence="10" id="KW-1185">Reference proteome</keyword>
<dbReference type="Proteomes" id="UP000831537">
    <property type="component" value="Chromosome"/>
</dbReference>
<comment type="similarity">
    <text evidence="7">Belongs to the binding-protein-dependent transport system permease family.</text>
</comment>
<evidence type="ECO:0000259" key="8">
    <source>
        <dbReference type="PROSITE" id="PS50928"/>
    </source>
</evidence>
<evidence type="ECO:0000256" key="6">
    <source>
        <dbReference type="ARBA" id="ARBA00023136"/>
    </source>
</evidence>
<feature type="transmembrane region" description="Helical" evidence="7">
    <location>
        <begin position="61"/>
        <end position="82"/>
    </location>
</feature>
<dbReference type="Pfam" id="PF00528">
    <property type="entry name" value="BPD_transp_1"/>
    <property type="match status" value="1"/>
</dbReference>
<name>A0ABY4GRL2_9BACI</name>
<dbReference type="PANTHER" id="PTHR43227">
    <property type="entry name" value="BLL4140 PROTEIN"/>
    <property type="match status" value="1"/>
</dbReference>